<protein>
    <submittedName>
        <fullName evidence="1">Uncharacterized protein</fullName>
    </submittedName>
</protein>
<comment type="caution">
    <text evidence="1">The sequence shown here is derived from an EMBL/GenBank/DDBJ whole genome shotgun (WGS) entry which is preliminary data.</text>
</comment>
<name>A0ABS2SQN4_9MICO</name>
<sequence>MVWVLFKCTRWLAGGEYEPACDLGYACHCAHVHIGPAASRLQFTKGEIRGIDTRFRHHPG</sequence>
<keyword evidence="2" id="KW-1185">Reference proteome</keyword>
<gene>
    <name evidence="1" type="ORF">JOE56_002010</name>
</gene>
<dbReference type="Proteomes" id="UP000809290">
    <property type="component" value="Unassembled WGS sequence"/>
</dbReference>
<accession>A0ABS2SQN4</accession>
<evidence type="ECO:0000313" key="2">
    <source>
        <dbReference type="Proteomes" id="UP000809290"/>
    </source>
</evidence>
<evidence type="ECO:0000313" key="1">
    <source>
        <dbReference type="EMBL" id="MBM7817316.1"/>
    </source>
</evidence>
<reference evidence="1 2" key="1">
    <citation type="submission" date="2021-01" db="EMBL/GenBank/DDBJ databases">
        <title>Sequencing the genomes of 1000 actinobacteria strains.</title>
        <authorList>
            <person name="Klenk H.-P."/>
        </authorList>
    </citation>
    <scope>NUCLEOTIDE SEQUENCE [LARGE SCALE GENOMIC DNA]</scope>
    <source>
        <strain evidence="1 2">DSM 13657</strain>
    </source>
</reference>
<organism evidence="1 2">
    <name type="scientific">Brevibacterium paucivorans</name>
    <dbReference type="NCBI Taxonomy" id="170994"/>
    <lineage>
        <taxon>Bacteria</taxon>
        <taxon>Bacillati</taxon>
        <taxon>Actinomycetota</taxon>
        <taxon>Actinomycetes</taxon>
        <taxon>Micrococcales</taxon>
        <taxon>Brevibacteriaceae</taxon>
        <taxon>Brevibacterium</taxon>
    </lineage>
</organism>
<proteinExistence type="predicted"/>
<dbReference type="EMBL" id="JAFBCP010000001">
    <property type="protein sequence ID" value="MBM7817316.1"/>
    <property type="molecule type" value="Genomic_DNA"/>
</dbReference>